<keyword evidence="2" id="KW-1185">Reference proteome</keyword>
<dbReference type="GO" id="GO:0048244">
    <property type="term" value="F:phytanoyl-CoA dioxygenase activity"/>
    <property type="evidence" value="ECO:0007669"/>
    <property type="project" value="InterPro"/>
</dbReference>
<name>A0A813HZG3_POLGL</name>
<evidence type="ECO:0008006" key="3">
    <source>
        <dbReference type="Google" id="ProtNLM"/>
    </source>
</evidence>
<dbReference type="PANTHER" id="PTHR21308">
    <property type="entry name" value="PHYTANOYL-COA ALPHA-HYDROXYLASE"/>
    <property type="match status" value="1"/>
</dbReference>
<dbReference type="EMBL" id="CAJNNV010033263">
    <property type="protein sequence ID" value="CAE8643091.1"/>
    <property type="molecule type" value="Genomic_DNA"/>
</dbReference>
<dbReference type="OrthoDB" id="187894at2759"/>
<sequence length="434" mass="47194">MGVISSESDAPRPAVPSSECEVPSLKKRRVGAARTYFTEKGCCLEDLQVLASKVVDVDELQFASGVQKKVVLYNCKALEASLACESSKGELMAEWAWVLSEGPGVFVLQDAFDNHAVIDACSAAFAQIVAEERAVKGSGGGDHFAKAGANDRIWNAMEKLCVRNPAIFAEYYGNQWIAAAAEAWLGPMYQVTSQTNTIRPGGKAQNMHRDYHLGFQNMDTVAKFPLHVQAGISPLLTLQGAVAHVDMPIESGTTKLLPFSHQYPQGYLAWKRKDFVTFFEDNFVQLSLKKGDLLFFNPALFHAGGENVTGSSGTGGIDRVANLLQISSAFGRAMETLDRSRMSKALYPVLLNLRAESSNEDGQLRAEAERLEDCAIAACAEGYQFPTNLDLDVPLGAVAPLSQAALFKQSLEKGLQPEDFCQRLDLQASLKRSV</sequence>
<proteinExistence type="predicted"/>
<dbReference type="InterPro" id="IPR008775">
    <property type="entry name" value="Phytyl_CoA_dOase-like"/>
</dbReference>
<comment type="caution">
    <text evidence="1">The sequence shown here is derived from an EMBL/GenBank/DDBJ whole genome shotgun (WGS) entry which is preliminary data.</text>
</comment>
<dbReference type="Proteomes" id="UP000654075">
    <property type="component" value="Unassembled WGS sequence"/>
</dbReference>
<accession>A0A813HZG3</accession>
<dbReference type="InterPro" id="IPR047128">
    <property type="entry name" value="PhyH"/>
</dbReference>
<gene>
    <name evidence="1" type="ORF">PGLA1383_LOCUS57457</name>
</gene>
<reference evidence="1" key="1">
    <citation type="submission" date="2021-02" db="EMBL/GenBank/DDBJ databases">
        <authorList>
            <person name="Dougan E. K."/>
            <person name="Rhodes N."/>
            <person name="Thang M."/>
            <person name="Chan C."/>
        </authorList>
    </citation>
    <scope>NUCLEOTIDE SEQUENCE</scope>
</reference>
<evidence type="ECO:0000313" key="2">
    <source>
        <dbReference type="Proteomes" id="UP000654075"/>
    </source>
</evidence>
<organism evidence="1 2">
    <name type="scientific">Polarella glacialis</name>
    <name type="common">Dinoflagellate</name>
    <dbReference type="NCBI Taxonomy" id="89957"/>
    <lineage>
        <taxon>Eukaryota</taxon>
        <taxon>Sar</taxon>
        <taxon>Alveolata</taxon>
        <taxon>Dinophyceae</taxon>
        <taxon>Suessiales</taxon>
        <taxon>Suessiaceae</taxon>
        <taxon>Polarella</taxon>
    </lineage>
</organism>
<dbReference type="GO" id="GO:0001561">
    <property type="term" value="P:fatty acid alpha-oxidation"/>
    <property type="evidence" value="ECO:0007669"/>
    <property type="project" value="InterPro"/>
</dbReference>
<protein>
    <recommendedName>
        <fullName evidence="3">Phytanoyl-CoA dioxygenase</fullName>
    </recommendedName>
</protein>
<dbReference type="Gene3D" id="2.60.120.620">
    <property type="entry name" value="q2cbj1_9rhob like domain"/>
    <property type="match status" value="1"/>
</dbReference>
<evidence type="ECO:0000313" key="1">
    <source>
        <dbReference type="EMBL" id="CAE8643091.1"/>
    </source>
</evidence>
<dbReference type="Pfam" id="PF05721">
    <property type="entry name" value="PhyH"/>
    <property type="match status" value="1"/>
</dbReference>
<dbReference type="PANTHER" id="PTHR21308:SF8">
    <property type="entry name" value="PHYTANOYL-COA DIOXYGENASE FAMILY PROTEIN (AFU_ORTHOLOGUE AFUA_2G09620)"/>
    <property type="match status" value="1"/>
</dbReference>
<dbReference type="SUPFAM" id="SSF51197">
    <property type="entry name" value="Clavaminate synthase-like"/>
    <property type="match status" value="1"/>
</dbReference>
<dbReference type="AlphaFoldDB" id="A0A813HZG3"/>